<dbReference type="EMBL" id="RBXR01000001">
    <property type="protein sequence ID" value="RKT69400.1"/>
    <property type="molecule type" value="Genomic_DNA"/>
</dbReference>
<gene>
    <name evidence="1" type="ORF">DFJ66_2620</name>
</gene>
<name>A0A495X5T1_9PSEU</name>
<reference evidence="1 2" key="1">
    <citation type="submission" date="2018-10" db="EMBL/GenBank/DDBJ databases">
        <title>Sequencing the genomes of 1000 actinobacteria strains.</title>
        <authorList>
            <person name="Klenk H.-P."/>
        </authorList>
    </citation>
    <scope>NUCLEOTIDE SEQUENCE [LARGE SCALE GENOMIC DNA]</scope>
    <source>
        <strain evidence="1 2">DSM 43911</strain>
    </source>
</reference>
<dbReference type="AlphaFoldDB" id="A0A495X5T1"/>
<organism evidence="1 2">
    <name type="scientific">Saccharothrix variisporea</name>
    <dbReference type="NCBI Taxonomy" id="543527"/>
    <lineage>
        <taxon>Bacteria</taxon>
        <taxon>Bacillati</taxon>
        <taxon>Actinomycetota</taxon>
        <taxon>Actinomycetes</taxon>
        <taxon>Pseudonocardiales</taxon>
        <taxon>Pseudonocardiaceae</taxon>
        <taxon>Saccharothrix</taxon>
    </lineage>
</organism>
<comment type="caution">
    <text evidence="1">The sequence shown here is derived from an EMBL/GenBank/DDBJ whole genome shotgun (WGS) entry which is preliminary data.</text>
</comment>
<accession>A0A495X5T1</accession>
<protein>
    <submittedName>
        <fullName evidence="1">Uncharacterized protein</fullName>
    </submittedName>
</protein>
<evidence type="ECO:0000313" key="2">
    <source>
        <dbReference type="Proteomes" id="UP000272729"/>
    </source>
</evidence>
<sequence length="64" mass="6683">MAAARVGEAEYAAHLADEALDIARSSGSVRTENDLRALGELLDPLDHVSAVAALRGRLALNDPS</sequence>
<dbReference type="Proteomes" id="UP000272729">
    <property type="component" value="Unassembled WGS sequence"/>
</dbReference>
<evidence type="ECO:0000313" key="1">
    <source>
        <dbReference type="EMBL" id="RKT69400.1"/>
    </source>
</evidence>
<keyword evidence="2" id="KW-1185">Reference proteome</keyword>
<proteinExistence type="predicted"/>